<sequence>MLPLEYLGSLGDSKLVCEYDWSDQIFRHTMSGIKCFQERCRKAKKARNTNPLWADGCLPWIAIVYMDHLDFPVSTLSTYRINDAIPRASNISDADFMFVVKHDKNKLTLIPNTYGVRPFRPFNATPYAVVDANIGSKDFEASILPQPREAHPRHSGQDASQQHTTQTLSSPEDLPEYLRTIQEKYNNLWKKGADRLTKIHDNQMTQFASELYATIKQNVATLDGLASPPRVPMPAASPPSASTPINSSPISNQPVFAEGVHNSDPTTTPNTQFWVEASKIADEVEQSASKSANTKDPSTSSHHHMAEESVTATTRTIRRGDDIECPSFDLLPPGETWSQQFVTNNQHNSDSVRNGSTPSLGVPIVNSGTVTHPVIQVDSTAKKIASKASTPEDGQYGSSSVIVSKKPPSPNECQLKKLCTQPGEAIQKGPGKKCVATTAPTHSDKHNGSPEPQYSQLPSSPNDGQPSQLVPCTVGTQTQEKKNRKKRAFLGINDNANQKILKKLKTTDVSKEIYDTYILRRCIRPPLDGEERPPFVDFGKYHISYEDFREALN</sequence>
<keyword evidence="2" id="KW-1185">Reference proteome</keyword>
<dbReference type="EnsemblPlants" id="AVESA.00010b.r2.2AG0261860.1">
    <property type="protein sequence ID" value="AVESA.00010b.r2.2AG0261860.1.CDS"/>
    <property type="gene ID" value="AVESA.00010b.r2.2AG0261860"/>
</dbReference>
<evidence type="ECO:0000313" key="2">
    <source>
        <dbReference type="Proteomes" id="UP001732700"/>
    </source>
</evidence>
<organism evidence="1 2">
    <name type="scientific">Avena sativa</name>
    <name type="common">Oat</name>
    <dbReference type="NCBI Taxonomy" id="4498"/>
    <lineage>
        <taxon>Eukaryota</taxon>
        <taxon>Viridiplantae</taxon>
        <taxon>Streptophyta</taxon>
        <taxon>Embryophyta</taxon>
        <taxon>Tracheophyta</taxon>
        <taxon>Spermatophyta</taxon>
        <taxon>Magnoliopsida</taxon>
        <taxon>Liliopsida</taxon>
        <taxon>Poales</taxon>
        <taxon>Poaceae</taxon>
        <taxon>BOP clade</taxon>
        <taxon>Pooideae</taxon>
        <taxon>Poodae</taxon>
        <taxon>Poeae</taxon>
        <taxon>Poeae Chloroplast Group 1 (Aveneae type)</taxon>
        <taxon>Aveninae</taxon>
        <taxon>Avena</taxon>
    </lineage>
</organism>
<protein>
    <submittedName>
        <fullName evidence="1">Uncharacterized protein</fullName>
    </submittedName>
</protein>
<proteinExistence type="predicted"/>
<dbReference type="Proteomes" id="UP001732700">
    <property type="component" value="Chromosome 2A"/>
</dbReference>
<reference evidence="1" key="1">
    <citation type="submission" date="2021-05" db="EMBL/GenBank/DDBJ databases">
        <authorList>
            <person name="Scholz U."/>
            <person name="Mascher M."/>
            <person name="Fiebig A."/>
        </authorList>
    </citation>
    <scope>NUCLEOTIDE SEQUENCE [LARGE SCALE GENOMIC DNA]</scope>
</reference>
<name>A0ACD5UKH4_AVESA</name>
<evidence type="ECO:0000313" key="1">
    <source>
        <dbReference type="EnsemblPlants" id="AVESA.00010b.r2.2AG0261860.1.CDS"/>
    </source>
</evidence>
<reference evidence="1" key="2">
    <citation type="submission" date="2025-09" db="UniProtKB">
        <authorList>
            <consortium name="EnsemblPlants"/>
        </authorList>
    </citation>
    <scope>IDENTIFICATION</scope>
</reference>
<accession>A0ACD5UKH4</accession>